<organism evidence="2 3">
    <name type="scientific">Halosimplex pelagicum</name>
    <dbReference type="NCBI Taxonomy" id="869886"/>
    <lineage>
        <taxon>Archaea</taxon>
        <taxon>Methanobacteriati</taxon>
        <taxon>Methanobacteriota</taxon>
        <taxon>Stenosarchaea group</taxon>
        <taxon>Halobacteria</taxon>
        <taxon>Halobacteriales</taxon>
        <taxon>Haloarculaceae</taxon>
        <taxon>Halosimplex</taxon>
    </lineage>
</organism>
<evidence type="ECO:0000256" key="1">
    <source>
        <dbReference type="SAM" id="MobiDB-lite"/>
    </source>
</evidence>
<sequence length="47" mass="5329">MNYNDYQRDVSPAIADRSDQEVGTVAARTRDSIERSTDQLRPTEGSR</sequence>
<name>A0A7D5TVQ0_9EURY</name>
<reference evidence="2 3" key="1">
    <citation type="submission" date="2020-07" db="EMBL/GenBank/DDBJ databases">
        <title>Halosimplex litoreum sp. nov. and Halosimplex rubrum sp. nov., isolated from different salt environments.</title>
        <authorList>
            <person name="Cui H."/>
        </authorList>
    </citation>
    <scope>NUCLEOTIDE SEQUENCE [LARGE SCALE GENOMIC DNA]</scope>
    <source>
        <strain evidence="2 3">R2</strain>
    </source>
</reference>
<proteinExistence type="predicted"/>
<dbReference type="AlphaFoldDB" id="A0A7D5TVQ0"/>
<feature type="region of interest" description="Disordered" evidence="1">
    <location>
        <begin position="1"/>
        <end position="47"/>
    </location>
</feature>
<evidence type="ECO:0000313" key="2">
    <source>
        <dbReference type="EMBL" id="QLH83414.1"/>
    </source>
</evidence>
<dbReference type="RefSeq" id="WP_179918463.1">
    <property type="nucleotide sequence ID" value="NZ_CP058909.1"/>
</dbReference>
<protein>
    <submittedName>
        <fullName evidence="2">Uncharacterized protein</fullName>
    </submittedName>
</protein>
<gene>
    <name evidence="2" type="ORF">HZS54_18025</name>
</gene>
<accession>A0A7D5TVQ0</accession>
<evidence type="ECO:0000313" key="3">
    <source>
        <dbReference type="Proteomes" id="UP000509346"/>
    </source>
</evidence>
<keyword evidence="3" id="KW-1185">Reference proteome</keyword>
<dbReference type="KEGG" id="hpel:HZS54_18025"/>
<dbReference type="GeneID" id="56084528"/>
<dbReference type="Proteomes" id="UP000509346">
    <property type="component" value="Chromosome"/>
</dbReference>
<feature type="compositionally biased region" description="Basic and acidic residues" evidence="1">
    <location>
        <begin position="28"/>
        <end position="38"/>
    </location>
</feature>
<dbReference type="EMBL" id="CP058909">
    <property type="protein sequence ID" value="QLH83414.1"/>
    <property type="molecule type" value="Genomic_DNA"/>
</dbReference>